<dbReference type="AlphaFoldDB" id="A0A4R6J8P8"/>
<gene>
    <name evidence="2" type="ORF">C8E87_7413</name>
</gene>
<keyword evidence="1" id="KW-0812">Transmembrane</keyword>
<protein>
    <submittedName>
        <fullName evidence="2">Uncharacterized protein</fullName>
    </submittedName>
</protein>
<keyword evidence="3" id="KW-1185">Reference proteome</keyword>
<evidence type="ECO:0000256" key="1">
    <source>
        <dbReference type="SAM" id="Phobius"/>
    </source>
</evidence>
<sequence>MTLPLNRKNEGGVVTSETFNLTRITTVLTAVVAAFGATEVGGPEGLNWAGLDSTQRVALVAAAIAAITVITCADILGRSIACGKAENARVHCLSKAHPAKIMVNDRRVEGQVLAMRSSPTPQVLFWDPHEQPGEQPGVSWKDLNAVQFYERRNGL</sequence>
<evidence type="ECO:0000313" key="3">
    <source>
        <dbReference type="Proteomes" id="UP000294901"/>
    </source>
</evidence>
<feature type="transmembrane region" description="Helical" evidence="1">
    <location>
        <begin position="57"/>
        <end position="76"/>
    </location>
</feature>
<reference evidence="2 3" key="1">
    <citation type="submission" date="2019-03" db="EMBL/GenBank/DDBJ databases">
        <title>Sequencing the genomes of 1000 actinobacteria strains.</title>
        <authorList>
            <person name="Klenk H.-P."/>
        </authorList>
    </citation>
    <scope>NUCLEOTIDE SEQUENCE [LARGE SCALE GENOMIC DNA]</scope>
    <source>
        <strain evidence="2 3">DSM 43805</strain>
    </source>
</reference>
<comment type="caution">
    <text evidence="2">The sequence shown here is derived from an EMBL/GenBank/DDBJ whole genome shotgun (WGS) entry which is preliminary data.</text>
</comment>
<dbReference type="EMBL" id="SNWR01000002">
    <property type="protein sequence ID" value="TDO31974.1"/>
    <property type="molecule type" value="Genomic_DNA"/>
</dbReference>
<keyword evidence="1" id="KW-0472">Membrane</keyword>
<name>A0A4R6J8P8_9ACTN</name>
<keyword evidence="1" id="KW-1133">Transmembrane helix</keyword>
<accession>A0A4R6J8P8</accession>
<organism evidence="2 3">
    <name type="scientific">Paractinoplanes brasiliensis</name>
    <dbReference type="NCBI Taxonomy" id="52695"/>
    <lineage>
        <taxon>Bacteria</taxon>
        <taxon>Bacillati</taxon>
        <taxon>Actinomycetota</taxon>
        <taxon>Actinomycetes</taxon>
        <taxon>Micromonosporales</taxon>
        <taxon>Micromonosporaceae</taxon>
        <taxon>Paractinoplanes</taxon>
    </lineage>
</organism>
<proteinExistence type="predicted"/>
<feature type="transmembrane region" description="Helical" evidence="1">
    <location>
        <begin position="21"/>
        <end position="37"/>
    </location>
</feature>
<dbReference type="Proteomes" id="UP000294901">
    <property type="component" value="Unassembled WGS sequence"/>
</dbReference>
<dbReference type="RefSeq" id="WP_133878004.1">
    <property type="nucleotide sequence ID" value="NZ_BOMD01000044.1"/>
</dbReference>
<evidence type="ECO:0000313" key="2">
    <source>
        <dbReference type="EMBL" id="TDO31974.1"/>
    </source>
</evidence>